<dbReference type="EC" id="4.6.1.1" evidence="2"/>
<dbReference type="GO" id="GO:0006355">
    <property type="term" value="P:regulation of DNA-templated transcription"/>
    <property type="evidence" value="ECO:0007669"/>
    <property type="project" value="InterPro"/>
</dbReference>
<dbReference type="Proteomes" id="UP000182306">
    <property type="component" value="Plasmid C"/>
</dbReference>
<dbReference type="AlphaFoldDB" id="A0A1L3LZX4"/>
<dbReference type="SUPFAM" id="SSF46894">
    <property type="entry name" value="C-terminal effector domain of the bipartite response regulators"/>
    <property type="match status" value="1"/>
</dbReference>
<dbReference type="EMBL" id="CP013110">
    <property type="protein sequence ID" value="APG95631.1"/>
    <property type="molecule type" value="Genomic_DNA"/>
</dbReference>
<evidence type="ECO:0000313" key="2">
    <source>
        <dbReference type="EMBL" id="APG95631.1"/>
    </source>
</evidence>
<evidence type="ECO:0000256" key="1">
    <source>
        <dbReference type="ARBA" id="ARBA00023125"/>
    </source>
</evidence>
<dbReference type="Gene3D" id="3.40.50.10070">
    <property type="entry name" value="TolB, N-terminal domain"/>
    <property type="match status" value="1"/>
</dbReference>
<keyword evidence="2" id="KW-0456">Lyase</keyword>
<organism evidence="2 3">
    <name type="scientific">Sinorhizobium americanum</name>
    <dbReference type="NCBI Taxonomy" id="194963"/>
    <lineage>
        <taxon>Bacteria</taxon>
        <taxon>Pseudomonadati</taxon>
        <taxon>Pseudomonadota</taxon>
        <taxon>Alphaproteobacteria</taxon>
        <taxon>Hyphomicrobiales</taxon>
        <taxon>Rhizobiaceae</taxon>
        <taxon>Sinorhizobium/Ensifer group</taxon>
        <taxon>Sinorhizobium</taxon>
    </lineage>
</organism>
<dbReference type="RefSeq" id="WP_064253062.1">
    <property type="nucleotide sequence ID" value="NZ_CP013110.1"/>
</dbReference>
<accession>A0A1L3LZX4</accession>
<protein>
    <submittedName>
        <fullName evidence="2">Adenylate cyclase</fullName>
        <ecNumber evidence="2">4.6.1.1</ecNumber>
    </submittedName>
</protein>
<dbReference type="InterPro" id="IPR016032">
    <property type="entry name" value="Sig_transdc_resp-reg_C-effctor"/>
</dbReference>
<dbReference type="InterPro" id="IPR019734">
    <property type="entry name" value="TPR_rpt"/>
</dbReference>
<gene>
    <name evidence="2" type="primary">cya</name>
    <name evidence="2" type="ORF">SAMCFNEI73_pC1932</name>
</gene>
<dbReference type="GO" id="GO:0003677">
    <property type="term" value="F:DNA binding"/>
    <property type="evidence" value="ECO:0007669"/>
    <property type="project" value="UniProtKB-UniRule"/>
</dbReference>
<evidence type="ECO:0000313" key="3">
    <source>
        <dbReference type="Proteomes" id="UP000182306"/>
    </source>
</evidence>
<dbReference type="InterPro" id="IPR001867">
    <property type="entry name" value="OmpR/PhoB-type_DNA-bd"/>
</dbReference>
<dbReference type="GO" id="GO:0000160">
    <property type="term" value="P:phosphorelay signal transduction system"/>
    <property type="evidence" value="ECO:0007669"/>
    <property type="project" value="InterPro"/>
</dbReference>
<keyword evidence="1" id="KW-0238">DNA-binding</keyword>
<reference evidence="2 3" key="1">
    <citation type="submission" date="2015-10" db="EMBL/GenBank/DDBJ databases">
        <title>Genomic differences between typical nodule nitrogen-fixing rhizobial strains and those coming from bean seeds.</title>
        <authorList>
            <person name="Peralta H."/>
            <person name="Aguilar-Vera A."/>
            <person name="Diaz R."/>
            <person name="Mora Y."/>
            <person name="Martinez-Batallar G."/>
            <person name="Salazar E."/>
            <person name="Vargas-Lagunas C."/>
            <person name="Encarnacion S."/>
            <person name="Girard L."/>
            <person name="Mora J."/>
        </authorList>
    </citation>
    <scope>NUCLEOTIDE SEQUENCE [LARGE SCALE GENOMIC DNA]</scope>
    <source>
        <strain evidence="2 3">CFNEI 73</strain>
        <plasmid evidence="2 3">C</plasmid>
    </source>
</reference>
<name>A0A1L3LZX4_9HYPH</name>
<sequence>MQFVFGDYALDPERRELTLRSEVVTVGPQVFDLLLHLVRNRDRVVSKDDLLQAVWSGRIVSESTITSHINAVRKAIGDNGEEQRLVRTVARKGFRFIGVIETGDIAKPRQPDGPGIVGHSPSETGEPPSALVLPDKPSITVLPFQNLSGDPEQDYFADGVVEDIIAALSRIRWLFVIARNSSFTYKGRTVDTRDVGEELGVRYVLEGSVRKSGNKVRITGQLIDATTGTHLWAERFEGTLDDIFELQDQIAESVVGAIAPQLERAEIERAKRKPTESLDAYDYYLRGMAKLHSGTREAIEAALPLFYKAAELDAEFASAYSMAAWCHFWRKLNGWMIDPPCEIAEGARLARLAVQLGRDDAVALTRGGHALAHLTGDLDGGIALIDRAVLLNPNLAPAWYLGGALRALRGETDAATEHLTHAVRLSPLDPEMFRMQVGMALANFFAGRFDPASAWAEKALGNLPSLLPAAALAAASHALAGRIDEAGHAMQRLRTLDPSLRLSNLKDWLPIHRPEDLARFADGLRLAGLPE</sequence>
<dbReference type="SMART" id="SM00862">
    <property type="entry name" value="Trans_reg_C"/>
    <property type="match status" value="1"/>
</dbReference>
<dbReference type="Pfam" id="PF00486">
    <property type="entry name" value="Trans_reg_C"/>
    <property type="match status" value="1"/>
</dbReference>
<dbReference type="CDD" id="cd00383">
    <property type="entry name" value="trans_reg_C"/>
    <property type="match status" value="1"/>
</dbReference>
<dbReference type="KEGG" id="same:SAMCFNEI73_pC1932"/>
<dbReference type="Gene3D" id="1.25.40.10">
    <property type="entry name" value="Tetratricopeptide repeat domain"/>
    <property type="match status" value="1"/>
</dbReference>
<keyword evidence="2" id="KW-0614">Plasmid</keyword>
<dbReference type="OrthoDB" id="9807521at2"/>
<dbReference type="Gene3D" id="1.10.10.10">
    <property type="entry name" value="Winged helix-like DNA-binding domain superfamily/Winged helix DNA-binding domain"/>
    <property type="match status" value="1"/>
</dbReference>
<dbReference type="PROSITE" id="PS51755">
    <property type="entry name" value="OMPR_PHOB"/>
    <property type="match status" value="1"/>
</dbReference>
<dbReference type="InterPro" id="IPR036388">
    <property type="entry name" value="WH-like_DNA-bd_sf"/>
</dbReference>
<dbReference type="GO" id="GO:0004016">
    <property type="term" value="F:adenylate cyclase activity"/>
    <property type="evidence" value="ECO:0007669"/>
    <property type="project" value="UniProtKB-EC"/>
</dbReference>
<dbReference type="InterPro" id="IPR011990">
    <property type="entry name" value="TPR-like_helical_dom_sf"/>
</dbReference>
<keyword evidence="3" id="KW-1185">Reference proteome</keyword>
<geneLocation type="plasmid" evidence="2 3">
    <name>C</name>
</geneLocation>
<dbReference type="SUPFAM" id="SSF48452">
    <property type="entry name" value="TPR-like"/>
    <property type="match status" value="1"/>
</dbReference>
<dbReference type="PROSITE" id="PS50005">
    <property type="entry name" value="TPR"/>
    <property type="match status" value="1"/>
</dbReference>
<proteinExistence type="predicted"/>